<dbReference type="GO" id="GO:0003887">
    <property type="term" value="F:DNA-directed DNA polymerase activity"/>
    <property type="evidence" value="ECO:0007669"/>
    <property type="project" value="InterPro"/>
</dbReference>
<accession>A0A382JVS6</accession>
<feature type="non-terminal residue" evidence="2">
    <location>
        <position position="1"/>
    </location>
</feature>
<organism evidence="2">
    <name type="scientific">marine metagenome</name>
    <dbReference type="NCBI Taxonomy" id="408172"/>
    <lineage>
        <taxon>unclassified sequences</taxon>
        <taxon>metagenomes</taxon>
        <taxon>ecological metagenomes</taxon>
    </lineage>
</organism>
<dbReference type="Pfam" id="PF00476">
    <property type="entry name" value="DNA_pol_A"/>
    <property type="match status" value="1"/>
</dbReference>
<proteinExistence type="predicted"/>
<dbReference type="GO" id="GO:0003677">
    <property type="term" value="F:DNA binding"/>
    <property type="evidence" value="ECO:0007669"/>
    <property type="project" value="InterPro"/>
</dbReference>
<evidence type="ECO:0000259" key="1">
    <source>
        <dbReference type="Pfam" id="PF00476"/>
    </source>
</evidence>
<dbReference type="InterPro" id="IPR001098">
    <property type="entry name" value="DNA-dir_DNA_pol_A_palm_dom"/>
</dbReference>
<dbReference type="AlphaFoldDB" id="A0A382JVS6"/>
<evidence type="ECO:0000313" key="2">
    <source>
        <dbReference type="EMBL" id="SVC15442.1"/>
    </source>
</evidence>
<protein>
    <recommendedName>
        <fullName evidence="1">DNA-directed DNA polymerase family A palm domain-containing protein</fullName>
    </recommendedName>
</protein>
<name>A0A382JVS6_9ZZZZ</name>
<dbReference type="EMBL" id="UINC01076356">
    <property type="protein sequence ID" value="SVC15442.1"/>
    <property type="molecule type" value="Genomic_DNA"/>
</dbReference>
<sequence>VFLWPKLRALGAYPVNLIHDEIVVECRASVAEEMSGILKDCMVKGMEFYLKKVPVVVEVKTGCSWAEK</sequence>
<gene>
    <name evidence="2" type="ORF">METZ01_LOCUS268296</name>
</gene>
<reference evidence="2" key="1">
    <citation type="submission" date="2018-05" db="EMBL/GenBank/DDBJ databases">
        <authorList>
            <person name="Lanie J.A."/>
            <person name="Ng W.-L."/>
            <person name="Kazmierczak K.M."/>
            <person name="Andrzejewski T.M."/>
            <person name="Davidsen T.M."/>
            <person name="Wayne K.J."/>
            <person name="Tettelin H."/>
            <person name="Glass J.I."/>
            <person name="Rusch D."/>
            <person name="Podicherti R."/>
            <person name="Tsui H.-C.T."/>
            <person name="Winkler M.E."/>
        </authorList>
    </citation>
    <scope>NUCLEOTIDE SEQUENCE</scope>
</reference>
<dbReference type="InterPro" id="IPR043502">
    <property type="entry name" value="DNA/RNA_pol_sf"/>
</dbReference>
<dbReference type="SUPFAM" id="SSF56672">
    <property type="entry name" value="DNA/RNA polymerases"/>
    <property type="match status" value="1"/>
</dbReference>
<dbReference type="Gene3D" id="3.30.70.370">
    <property type="match status" value="1"/>
</dbReference>
<dbReference type="GO" id="GO:0006260">
    <property type="term" value="P:DNA replication"/>
    <property type="evidence" value="ECO:0007669"/>
    <property type="project" value="InterPro"/>
</dbReference>
<feature type="domain" description="DNA-directed DNA polymerase family A palm" evidence="1">
    <location>
        <begin position="15"/>
        <end position="67"/>
    </location>
</feature>